<dbReference type="AlphaFoldDB" id="A0A0B3Y970"/>
<organism evidence="1 2">
    <name type="scientific">Alteromonas marina</name>
    <dbReference type="NCBI Taxonomy" id="203795"/>
    <lineage>
        <taxon>Bacteria</taxon>
        <taxon>Pseudomonadati</taxon>
        <taxon>Pseudomonadota</taxon>
        <taxon>Gammaproteobacteria</taxon>
        <taxon>Alteromonadales</taxon>
        <taxon>Alteromonadaceae</taxon>
        <taxon>Alteromonas/Salinimonas group</taxon>
        <taxon>Alteromonas</taxon>
    </lineage>
</organism>
<sequence length="312" mass="36280">MSKNSVAIITAIGNPLAYKDFDVVLTMFELQVKSIANLKGNFKYYCVSNHHPKVKAILNKHLNNDKYALIEVDFLPPLRKGEQAGHRTSHNYNIFMTDKGCRLISGFTSSLPDNLHFTFFVDCDDWINENLILYYENNTSDICYVDKGYIIDYRNKKLKPCHGLFRFCGSTVAYSTEFLKKEFAHELECLDSMKTKEDIINAFGKDTVALFFGDHMEWFWRYVGSNVKIEKVPFFAVYWVINTSQNVSGSAYTSKYWPDYNLDTGKLKRTLKNSTKFIYQYTRQLIHAALVKKSFKDKKLYFSVSDLMSKKH</sequence>
<dbReference type="RefSeq" id="WP_039218276.1">
    <property type="nucleotide sequence ID" value="NZ_JWLW01000012.1"/>
</dbReference>
<accession>A0A0B3Y970</accession>
<name>A0A0B3Y970_9ALTE</name>
<comment type="caution">
    <text evidence="1">The sequence shown here is derived from an EMBL/GenBank/DDBJ whole genome shotgun (WGS) entry which is preliminary data.</text>
</comment>
<proteinExistence type="predicted"/>
<dbReference type="Proteomes" id="UP000031197">
    <property type="component" value="Unassembled WGS sequence"/>
</dbReference>
<dbReference type="OrthoDB" id="4614415at2"/>
<evidence type="ECO:0000313" key="2">
    <source>
        <dbReference type="Proteomes" id="UP000031197"/>
    </source>
</evidence>
<reference evidence="1 2" key="1">
    <citation type="submission" date="2014-12" db="EMBL/GenBank/DDBJ databases">
        <title>Genome sequencing of Alteromonas marina AD001.</title>
        <authorList>
            <person name="Adrian T.G.S."/>
            <person name="Chan K.G."/>
        </authorList>
    </citation>
    <scope>NUCLEOTIDE SEQUENCE [LARGE SCALE GENOMIC DNA]</scope>
    <source>
        <strain evidence="1 2">AD001</strain>
    </source>
</reference>
<dbReference type="EMBL" id="JWLW01000012">
    <property type="protein sequence ID" value="KHT54109.1"/>
    <property type="molecule type" value="Genomic_DNA"/>
</dbReference>
<keyword evidence="2" id="KW-1185">Reference proteome</keyword>
<evidence type="ECO:0008006" key="3">
    <source>
        <dbReference type="Google" id="ProtNLM"/>
    </source>
</evidence>
<gene>
    <name evidence="1" type="ORF">RJ41_06080</name>
</gene>
<evidence type="ECO:0000313" key="1">
    <source>
        <dbReference type="EMBL" id="KHT54109.1"/>
    </source>
</evidence>
<protein>
    <recommendedName>
        <fullName evidence="3">Glycosyltransferase family 2 protein</fullName>
    </recommendedName>
</protein>